<keyword evidence="4" id="KW-0597">Phosphoprotein</keyword>
<keyword evidence="8" id="KW-0547">Nucleotide-binding</keyword>
<dbReference type="InterPro" id="IPR035965">
    <property type="entry name" value="PAS-like_dom_sf"/>
</dbReference>
<dbReference type="PROSITE" id="PS50113">
    <property type="entry name" value="PAC"/>
    <property type="match status" value="1"/>
</dbReference>
<dbReference type="NCBIfam" id="TIGR00229">
    <property type="entry name" value="sensory_box"/>
    <property type="match status" value="1"/>
</dbReference>
<dbReference type="InterPro" id="IPR000014">
    <property type="entry name" value="PAS"/>
</dbReference>
<dbReference type="InterPro" id="IPR004358">
    <property type="entry name" value="Sig_transdc_His_kin-like_C"/>
</dbReference>
<evidence type="ECO:0000256" key="8">
    <source>
        <dbReference type="ARBA" id="ARBA00022840"/>
    </source>
</evidence>
<dbReference type="InterPro" id="IPR005467">
    <property type="entry name" value="His_kinase_dom"/>
</dbReference>
<dbReference type="PROSITE" id="PS50109">
    <property type="entry name" value="HIS_KIN"/>
    <property type="match status" value="1"/>
</dbReference>
<dbReference type="SMART" id="SM00388">
    <property type="entry name" value="HisKA"/>
    <property type="match status" value="1"/>
</dbReference>
<dbReference type="Gene3D" id="3.30.450.20">
    <property type="entry name" value="PAS domain"/>
    <property type="match status" value="1"/>
</dbReference>
<evidence type="ECO:0000256" key="9">
    <source>
        <dbReference type="ARBA" id="ARBA00022989"/>
    </source>
</evidence>
<evidence type="ECO:0000256" key="12">
    <source>
        <dbReference type="SAM" id="MobiDB-lite"/>
    </source>
</evidence>
<dbReference type="InterPro" id="IPR003594">
    <property type="entry name" value="HATPase_dom"/>
</dbReference>
<dbReference type="PANTHER" id="PTHR43047:SF72">
    <property type="entry name" value="OSMOSENSING HISTIDINE PROTEIN KINASE SLN1"/>
    <property type="match status" value="1"/>
</dbReference>
<dbReference type="SUPFAM" id="SSF47384">
    <property type="entry name" value="Homodimeric domain of signal transducing histidine kinase"/>
    <property type="match status" value="1"/>
</dbReference>
<dbReference type="InterPro" id="IPR036890">
    <property type="entry name" value="HATPase_C_sf"/>
</dbReference>
<dbReference type="Gene3D" id="1.20.120.160">
    <property type="entry name" value="HPT domain"/>
    <property type="match status" value="1"/>
</dbReference>
<keyword evidence="9 13" id="KW-1133">Transmembrane helix</keyword>
<evidence type="ECO:0000259" key="15">
    <source>
        <dbReference type="PROSITE" id="PS50113"/>
    </source>
</evidence>
<keyword evidence="10" id="KW-0902">Two-component regulatory system</keyword>
<dbReference type="GO" id="GO:0009927">
    <property type="term" value="F:histidine phosphotransfer kinase activity"/>
    <property type="evidence" value="ECO:0007669"/>
    <property type="project" value="TreeGrafter"/>
</dbReference>
<evidence type="ECO:0000256" key="5">
    <source>
        <dbReference type="ARBA" id="ARBA00022679"/>
    </source>
</evidence>
<keyword evidence="5 16" id="KW-0808">Transferase</keyword>
<keyword evidence="7 16" id="KW-0418">Kinase</keyword>
<proteinExistence type="predicted"/>
<dbReference type="PANTHER" id="PTHR43047">
    <property type="entry name" value="TWO-COMPONENT HISTIDINE PROTEIN KINASE"/>
    <property type="match status" value="1"/>
</dbReference>
<dbReference type="PRINTS" id="PR00344">
    <property type="entry name" value="BCTRLSENSOR"/>
</dbReference>
<gene>
    <name evidence="16" type="ORF">PCL1606_19370</name>
</gene>
<dbReference type="InterPro" id="IPR013656">
    <property type="entry name" value="PAS_4"/>
</dbReference>
<dbReference type="CDD" id="cd00082">
    <property type="entry name" value="HisKA"/>
    <property type="match status" value="1"/>
</dbReference>
<dbReference type="CDD" id="cd00088">
    <property type="entry name" value="HPT"/>
    <property type="match status" value="1"/>
</dbReference>
<dbReference type="Gene3D" id="1.10.287.130">
    <property type="match status" value="1"/>
</dbReference>
<feature type="region of interest" description="Disordered" evidence="12">
    <location>
        <begin position="371"/>
        <end position="397"/>
    </location>
</feature>
<dbReference type="InterPro" id="IPR036097">
    <property type="entry name" value="HisK_dim/P_sf"/>
</dbReference>
<evidence type="ECO:0000256" key="2">
    <source>
        <dbReference type="ARBA" id="ARBA00004127"/>
    </source>
</evidence>
<name>A0A0D5XXD5_9PSED</name>
<evidence type="ECO:0000313" key="16">
    <source>
        <dbReference type="EMBL" id="AKA23392.1"/>
    </source>
</evidence>
<comment type="catalytic activity">
    <reaction evidence="1">
        <text>ATP + protein L-histidine = ADP + protein N-phospho-L-histidine.</text>
        <dbReference type="EC" id="2.7.13.3"/>
    </reaction>
</comment>
<keyword evidence="8" id="KW-0067">ATP-binding</keyword>
<evidence type="ECO:0000256" key="10">
    <source>
        <dbReference type="ARBA" id="ARBA00023012"/>
    </source>
</evidence>
<dbReference type="KEGG" id="pcz:PCL1606_19370"/>
<dbReference type="GO" id="GO:0005886">
    <property type="term" value="C:plasma membrane"/>
    <property type="evidence" value="ECO:0007669"/>
    <property type="project" value="TreeGrafter"/>
</dbReference>
<sequence length="595" mass="65724">MSNRIFQYIPYYGSLLSLILSAGLFCGPLAAGQILFAGLSLLASLGTIAWLHRRLLRQRQVALGLEEQLERLQGWFEGMPHPAFLRDRQGVLQQCNASYLEHFATQRADVIGQSVLQGPLEDPEQAREYHADYMRVIAQEQALQLERPLRVNGRELTVRHWVAPCRDSRGQVRGIVGGWVDITRQRQHADRLEAARQQAEAASQAKTAFLASTGHELRSPAKAVAGLLEQVLQGAADPPAQQPLLARAYRTVRQMQVLIDDTLDIARLESGRLALTPEWLDPQRLVEAILGEFADQAREKNLKLLPAFSCDAEPVEVLLDPRRFRQILDHLLSNAIRFTEQGQIKVRLDLQRATPQQLQLTLRVTDSGIGIDEQTPAQLGGPSGEADPLPKPEGPGPGLGLHLCRHLCELMQGTLHLASQPGIGTEARVQLPLACRPRRTPAAPAEPPTAPLHGLIDGQPANLGQPPADLQAQPWHDAFSLKALHSLSRGKPQFRLRILNELLRCSYRDRQQLRELCDAPSIPALAELAHKIKGSALMVQARALEAHCAALERACQEDADLPDLLLHGSALEQAMLMFERALAWQLEQPDSPGTS</sequence>
<accession>A0A0D5XXD5</accession>
<dbReference type="SMART" id="SM00091">
    <property type="entry name" value="PAS"/>
    <property type="match status" value="1"/>
</dbReference>
<organism evidence="16 17">
    <name type="scientific">Pseudomonas chlororaphis</name>
    <dbReference type="NCBI Taxonomy" id="587753"/>
    <lineage>
        <taxon>Bacteria</taxon>
        <taxon>Pseudomonadati</taxon>
        <taxon>Pseudomonadota</taxon>
        <taxon>Gammaproteobacteria</taxon>
        <taxon>Pseudomonadales</taxon>
        <taxon>Pseudomonadaceae</taxon>
        <taxon>Pseudomonas</taxon>
    </lineage>
</organism>
<dbReference type="SMART" id="SM00387">
    <property type="entry name" value="HATPase_c"/>
    <property type="match status" value="1"/>
</dbReference>
<feature type="domain" description="PAC" evidence="15">
    <location>
        <begin position="139"/>
        <end position="194"/>
    </location>
</feature>
<dbReference type="AlphaFoldDB" id="A0A0D5XXD5"/>
<evidence type="ECO:0000259" key="14">
    <source>
        <dbReference type="PROSITE" id="PS50109"/>
    </source>
</evidence>
<dbReference type="EC" id="2.7.13.3" evidence="3"/>
<evidence type="ECO:0000256" key="1">
    <source>
        <dbReference type="ARBA" id="ARBA00000085"/>
    </source>
</evidence>
<dbReference type="Pfam" id="PF01627">
    <property type="entry name" value="Hpt"/>
    <property type="match status" value="1"/>
</dbReference>
<dbReference type="InterPro" id="IPR000700">
    <property type="entry name" value="PAS-assoc_C"/>
</dbReference>
<dbReference type="RefSeq" id="WP_227698269.1">
    <property type="nucleotide sequence ID" value="NZ_CP011110.1"/>
</dbReference>
<dbReference type="SUPFAM" id="SSF55874">
    <property type="entry name" value="ATPase domain of HSP90 chaperone/DNA topoisomerase II/histidine kinase"/>
    <property type="match status" value="1"/>
</dbReference>
<feature type="domain" description="Histidine kinase" evidence="14">
    <location>
        <begin position="212"/>
        <end position="435"/>
    </location>
</feature>
<feature type="transmembrane region" description="Helical" evidence="13">
    <location>
        <begin position="9"/>
        <end position="25"/>
    </location>
</feature>
<evidence type="ECO:0000256" key="3">
    <source>
        <dbReference type="ARBA" id="ARBA00012438"/>
    </source>
</evidence>
<dbReference type="Pfam" id="PF08448">
    <property type="entry name" value="PAS_4"/>
    <property type="match status" value="1"/>
</dbReference>
<dbReference type="EMBL" id="CP011110">
    <property type="protein sequence ID" value="AKA23392.1"/>
    <property type="molecule type" value="Genomic_DNA"/>
</dbReference>
<dbReference type="CDD" id="cd00130">
    <property type="entry name" value="PAS"/>
    <property type="match status" value="1"/>
</dbReference>
<dbReference type="Gene3D" id="3.30.565.10">
    <property type="entry name" value="Histidine kinase-like ATPase, C-terminal domain"/>
    <property type="match status" value="1"/>
</dbReference>
<dbReference type="GO" id="GO:0000155">
    <property type="term" value="F:phosphorelay sensor kinase activity"/>
    <property type="evidence" value="ECO:0007669"/>
    <property type="project" value="InterPro"/>
</dbReference>
<evidence type="ECO:0000256" key="6">
    <source>
        <dbReference type="ARBA" id="ARBA00022692"/>
    </source>
</evidence>
<keyword evidence="11 13" id="KW-0472">Membrane</keyword>
<evidence type="ECO:0000256" key="7">
    <source>
        <dbReference type="ARBA" id="ARBA00022777"/>
    </source>
</evidence>
<evidence type="ECO:0000256" key="11">
    <source>
        <dbReference type="ARBA" id="ARBA00023136"/>
    </source>
</evidence>
<reference evidence="16 17" key="1">
    <citation type="journal article" date="2015" name="Mol. Plant Microbe Interact.">
        <title>Comparative Genomic Analysis of Pseudomonas chlororaphis PCL1606 Reveals New Insight into Antifungal Compounds Involved in Biocontrol.</title>
        <authorList>
            <person name="Calderon C.E."/>
            <person name="Ramos C."/>
            <person name="de Vicente A."/>
            <person name="Cazorla F.M."/>
        </authorList>
    </citation>
    <scope>NUCLEOTIDE SEQUENCE [LARGE SCALE GENOMIC DNA]</scope>
    <source>
        <strain evidence="16 17">PCL1606</strain>
    </source>
</reference>
<dbReference type="Proteomes" id="UP000032748">
    <property type="component" value="Chromosome"/>
</dbReference>
<evidence type="ECO:0000256" key="4">
    <source>
        <dbReference type="ARBA" id="ARBA00022553"/>
    </source>
</evidence>
<dbReference type="SUPFAM" id="SSF55785">
    <property type="entry name" value="PYP-like sensor domain (PAS domain)"/>
    <property type="match status" value="1"/>
</dbReference>
<dbReference type="Pfam" id="PF00512">
    <property type="entry name" value="HisKA"/>
    <property type="match status" value="1"/>
</dbReference>
<dbReference type="InterPro" id="IPR036641">
    <property type="entry name" value="HPT_dom_sf"/>
</dbReference>
<comment type="subcellular location">
    <subcellularLocation>
        <location evidence="2">Endomembrane system</location>
        <topology evidence="2">Multi-pass membrane protein</topology>
    </subcellularLocation>
</comment>
<evidence type="ECO:0000313" key="17">
    <source>
        <dbReference type="Proteomes" id="UP000032748"/>
    </source>
</evidence>
<keyword evidence="6 13" id="KW-0812">Transmembrane</keyword>
<dbReference type="InterPro" id="IPR003661">
    <property type="entry name" value="HisK_dim/P_dom"/>
</dbReference>
<protein>
    <recommendedName>
        <fullName evidence="3">histidine kinase</fullName>
        <ecNumber evidence="3">2.7.13.3</ecNumber>
    </recommendedName>
</protein>
<dbReference type="InterPro" id="IPR008207">
    <property type="entry name" value="Sig_transdc_His_kin_Hpt_dom"/>
</dbReference>
<dbReference type="Pfam" id="PF02518">
    <property type="entry name" value="HATPase_c"/>
    <property type="match status" value="1"/>
</dbReference>
<dbReference type="SUPFAM" id="SSF47226">
    <property type="entry name" value="Histidine-containing phosphotransfer domain, HPT domain"/>
    <property type="match status" value="1"/>
</dbReference>
<dbReference type="PATRIC" id="fig|587753.10.peg.1936"/>
<evidence type="ECO:0000256" key="13">
    <source>
        <dbReference type="SAM" id="Phobius"/>
    </source>
</evidence>